<feature type="domain" description="Tetrapyrrole biosynthesis uroporphyrinogen III synthase" evidence="2">
    <location>
        <begin position="19"/>
        <end position="261"/>
    </location>
</feature>
<proteinExistence type="predicted"/>
<keyword evidence="4" id="KW-1185">Reference proteome</keyword>
<evidence type="ECO:0000259" key="2">
    <source>
        <dbReference type="Pfam" id="PF02602"/>
    </source>
</evidence>
<dbReference type="GO" id="GO:0004852">
    <property type="term" value="F:uroporphyrinogen-III synthase activity"/>
    <property type="evidence" value="ECO:0007669"/>
    <property type="project" value="UniProtKB-EC"/>
</dbReference>
<dbReference type="Pfam" id="PF02602">
    <property type="entry name" value="HEM4"/>
    <property type="match status" value="1"/>
</dbReference>
<gene>
    <name evidence="3" type="ORF">FPZ44_01680</name>
</gene>
<dbReference type="InterPro" id="IPR039793">
    <property type="entry name" value="UROS/Hem4"/>
</dbReference>
<dbReference type="EC" id="4.2.1.75" evidence="3"/>
<dbReference type="AlphaFoldDB" id="A0A559IW86"/>
<dbReference type="Proteomes" id="UP000318102">
    <property type="component" value="Unassembled WGS sequence"/>
</dbReference>
<reference evidence="3 4" key="1">
    <citation type="submission" date="2019-07" db="EMBL/GenBank/DDBJ databases">
        <authorList>
            <person name="Kim J."/>
        </authorList>
    </citation>
    <scope>NUCLEOTIDE SEQUENCE [LARGE SCALE GENOMIC DNA]</scope>
    <source>
        <strain evidence="3 4">N4</strain>
    </source>
</reference>
<accession>A0A559IW86</accession>
<dbReference type="CDD" id="cd06578">
    <property type="entry name" value="HemD"/>
    <property type="match status" value="1"/>
</dbReference>
<dbReference type="InterPro" id="IPR003754">
    <property type="entry name" value="4pyrrol_synth_uPrphyn_synth"/>
</dbReference>
<dbReference type="EMBL" id="VNJK01000001">
    <property type="protein sequence ID" value="TVX91884.1"/>
    <property type="molecule type" value="Genomic_DNA"/>
</dbReference>
<evidence type="ECO:0000313" key="3">
    <source>
        <dbReference type="EMBL" id="TVX91884.1"/>
    </source>
</evidence>
<organism evidence="3 4">
    <name type="scientific">Paenibacillus agilis</name>
    <dbReference type="NCBI Taxonomy" id="3020863"/>
    <lineage>
        <taxon>Bacteria</taxon>
        <taxon>Bacillati</taxon>
        <taxon>Bacillota</taxon>
        <taxon>Bacilli</taxon>
        <taxon>Bacillales</taxon>
        <taxon>Paenibacillaceae</taxon>
        <taxon>Paenibacillus</taxon>
    </lineage>
</organism>
<name>A0A559IW86_9BACL</name>
<dbReference type="PANTHER" id="PTHR40082">
    <property type="entry name" value="BLR5956 PROTEIN"/>
    <property type="match status" value="1"/>
</dbReference>
<keyword evidence="3" id="KW-0456">Lyase</keyword>
<evidence type="ECO:0000256" key="1">
    <source>
        <dbReference type="SAM" id="Coils"/>
    </source>
</evidence>
<evidence type="ECO:0000313" key="4">
    <source>
        <dbReference type="Proteomes" id="UP000318102"/>
    </source>
</evidence>
<sequence length="277" mass="30398">MAKLAGKTIVLTGPRKAEEMATIVMKQGGTPLIRPTQGTVYAQFEHLDQEVDKLLHTPFTWGIWTTGIGINTLMEAAEALGKADALKARLKELRHAARGYKTMNALKRLGIVPEVRDDDGSTAGLIRALQSHGAEHFKGETVSLQLHGDPAPALVAFFEEAEASYAELMPYRHTPPEPEVMKQLLEEIVQGQVDAVVMTSAPQPRFLFEYAREQGLETELLQQFASGTLAAAVGKVTAGVLRDEGVERILVPQEERMGALIVRLAQWYDGQQEDSLD</sequence>
<dbReference type="NCBIfam" id="NF004584">
    <property type="entry name" value="PRK05928.2-1"/>
    <property type="match status" value="1"/>
</dbReference>
<dbReference type="GO" id="GO:0006780">
    <property type="term" value="P:uroporphyrinogen III biosynthetic process"/>
    <property type="evidence" value="ECO:0007669"/>
    <property type="project" value="InterPro"/>
</dbReference>
<comment type="caution">
    <text evidence="3">The sequence shown here is derived from an EMBL/GenBank/DDBJ whole genome shotgun (WGS) entry which is preliminary data.</text>
</comment>
<protein>
    <submittedName>
        <fullName evidence="3">Uroporphyrinogen-III synthase</fullName>
        <ecNumber evidence="3">4.2.1.75</ecNumber>
    </submittedName>
</protein>
<dbReference type="PANTHER" id="PTHR40082:SF1">
    <property type="entry name" value="BLR5956 PROTEIN"/>
    <property type="match status" value="1"/>
</dbReference>
<dbReference type="OrthoDB" id="9775656at2"/>
<dbReference type="Gene3D" id="3.40.50.10090">
    <property type="match status" value="2"/>
</dbReference>
<dbReference type="RefSeq" id="WP_144986811.1">
    <property type="nucleotide sequence ID" value="NZ_VNJK01000001.1"/>
</dbReference>
<feature type="coiled-coil region" evidence="1">
    <location>
        <begin position="76"/>
        <end position="103"/>
    </location>
</feature>
<dbReference type="SUPFAM" id="SSF69618">
    <property type="entry name" value="HemD-like"/>
    <property type="match status" value="1"/>
</dbReference>
<dbReference type="InterPro" id="IPR036108">
    <property type="entry name" value="4pyrrol_syn_uPrphyn_synt_sf"/>
</dbReference>
<keyword evidence="1" id="KW-0175">Coiled coil</keyword>